<evidence type="ECO:0000256" key="2">
    <source>
        <dbReference type="ARBA" id="ARBA00022618"/>
    </source>
</evidence>
<feature type="binding site" evidence="10">
    <location>
        <begin position="11"/>
        <end position="13"/>
    </location>
    <ligand>
        <name>UDP-N-acetyl-alpha-D-glucosamine</name>
        <dbReference type="ChEBI" id="CHEBI:57705"/>
    </ligand>
</feature>
<keyword evidence="7 10" id="KW-0472">Membrane</keyword>
<evidence type="ECO:0000256" key="10">
    <source>
        <dbReference type="HAMAP-Rule" id="MF_00033"/>
    </source>
</evidence>
<dbReference type="NCBIfam" id="TIGR01133">
    <property type="entry name" value="murG"/>
    <property type="match status" value="1"/>
</dbReference>
<feature type="binding site" evidence="10">
    <location>
        <position position="192"/>
    </location>
    <ligand>
        <name>UDP-N-acetyl-alpha-D-glucosamine</name>
        <dbReference type="ChEBI" id="CHEBI:57705"/>
    </ligand>
</feature>
<keyword evidence="2 10" id="KW-0132">Cell division</keyword>
<evidence type="ECO:0000259" key="12">
    <source>
        <dbReference type="Pfam" id="PF04101"/>
    </source>
</evidence>
<feature type="binding site" evidence="10">
    <location>
        <position position="122"/>
    </location>
    <ligand>
        <name>UDP-N-acetyl-alpha-D-glucosamine</name>
        <dbReference type="ChEBI" id="CHEBI:57705"/>
    </ligand>
</feature>
<proteinExistence type="inferred from homology"/>
<keyword evidence="4 10" id="KW-0808">Transferase</keyword>
<accession>A0ABQ5UV44</accession>
<comment type="caution">
    <text evidence="13">The sequence shown here is derived from an EMBL/GenBank/DDBJ whole genome shotgun (WGS) entry which is preliminary data.</text>
</comment>
<dbReference type="Pfam" id="PF04101">
    <property type="entry name" value="Glyco_tran_28_C"/>
    <property type="match status" value="1"/>
</dbReference>
<evidence type="ECO:0000256" key="4">
    <source>
        <dbReference type="ARBA" id="ARBA00022679"/>
    </source>
</evidence>
<dbReference type="InterPro" id="IPR006009">
    <property type="entry name" value="GlcNAc_MurG"/>
</dbReference>
<comment type="catalytic activity">
    <reaction evidence="10">
        <text>di-trans,octa-cis-undecaprenyl diphospho-N-acetyl-alpha-D-muramoyl-L-alanyl-D-glutamyl-meso-2,6-diaminopimeloyl-D-alanyl-D-alanine + UDP-N-acetyl-alpha-D-glucosamine = di-trans,octa-cis-undecaprenyl diphospho-[N-acetyl-alpha-D-glucosaminyl-(1-&gt;4)]-N-acetyl-alpha-D-muramoyl-L-alanyl-D-glutamyl-meso-2,6-diaminopimeloyl-D-alanyl-D-alanine + UDP + H(+)</text>
        <dbReference type="Rhea" id="RHEA:31227"/>
        <dbReference type="ChEBI" id="CHEBI:15378"/>
        <dbReference type="ChEBI" id="CHEBI:57705"/>
        <dbReference type="ChEBI" id="CHEBI:58223"/>
        <dbReference type="ChEBI" id="CHEBI:61387"/>
        <dbReference type="ChEBI" id="CHEBI:61388"/>
        <dbReference type="EC" id="2.4.1.227"/>
    </reaction>
</comment>
<dbReference type="InterPro" id="IPR004276">
    <property type="entry name" value="GlycoTrans_28_N"/>
</dbReference>
<evidence type="ECO:0000313" key="13">
    <source>
        <dbReference type="EMBL" id="GLQ18972.1"/>
    </source>
</evidence>
<dbReference type="EC" id="2.4.1.227" evidence="10"/>
<comment type="caution">
    <text evidence="10">Lacks conserved residue(s) required for the propagation of feature annotation.</text>
</comment>
<evidence type="ECO:0000259" key="11">
    <source>
        <dbReference type="Pfam" id="PF03033"/>
    </source>
</evidence>
<protein>
    <recommendedName>
        <fullName evidence="10">UDP-N-acetylglucosamine--N-acetylmuramyl-(pentapeptide) pyrophosphoryl-undecaprenol N-acetylglucosamine transferase</fullName>
        <ecNumber evidence="10">2.4.1.227</ecNumber>
    </recommendedName>
    <alternativeName>
        <fullName evidence="10">Undecaprenyl-PP-MurNAc-pentapeptide-UDPGlcNAc GlcNAc transferase</fullName>
    </alternativeName>
</protein>
<dbReference type="InterPro" id="IPR007235">
    <property type="entry name" value="Glyco_trans_28_C"/>
</dbReference>
<reference evidence="13" key="2">
    <citation type="submission" date="2023-01" db="EMBL/GenBank/DDBJ databases">
        <title>Draft genome sequence of Maritalea porphyrae strain NBRC 107169.</title>
        <authorList>
            <person name="Sun Q."/>
            <person name="Mori K."/>
        </authorList>
    </citation>
    <scope>NUCLEOTIDE SEQUENCE</scope>
    <source>
        <strain evidence="13">NBRC 107169</strain>
    </source>
</reference>
<keyword evidence="1 10" id="KW-1003">Cell membrane</keyword>
<comment type="similarity">
    <text evidence="10">Belongs to the glycosyltransferase 28 family. MurG subfamily.</text>
</comment>
<evidence type="ECO:0000313" key="14">
    <source>
        <dbReference type="Proteomes" id="UP001161405"/>
    </source>
</evidence>
<dbReference type="HAMAP" id="MF_00033">
    <property type="entry name" value="MurG"/>
    <property type="match status" value="1"/>
</dbReference>
<comment type="subcellular location">
    <subcellularLocation>
        <location evidence="10">Cell membrane</location>
        <topology evidence="10">Peripheral membrane protein</topology>
        <orientation evidence="10">Cytoplasmic side</orientation>
    </subcellularLocation>
</comment>
<sequence length="364" mass="39561">MSKFIVSAGGSGGHLFPAQALAQEFIKRGHSVQLMTDGRANDFAADFPAEKVHVIPSATPNFRRPIKALEAGISILQGIAKSRRILKKEDPDAVIGFGGYPTFPPLIAATLRGIPTILHEQNAVLGRANRATARFADIIALSFDCTKYADKFEDKCTVTGNPVREVVHEMAEVPYPAIDPDGPINVLVTGGSHGARVFSDMLPGAMMNIPDELRQRIRLVQQCREEDLKRVTAVYAETRLNVELAPFFKDLPRRISRSHLVICRSGASTIFELARIGRPGVYVPLPGSLDQDQLHNAKNMVDVGGGVILEQGTLSPHLLAKELTIILSDPEKLKNMAANAKKLSLHDAVQKLASVAEQAANEEE</sequence>
<feature type="domain" description="Glycosyltransferase family 28 N-terminal" evidence="11">
    <location>
        <begin position="4"/>
        <end position="139"/>
    </location>
</feature>
<keyword evidence="9 10" id="KW-0961">Cell wall biogenesis/degradation</keyword>
<keyword evidence="6 10" id="KW-0573">Peptidoglycan synthesis</keyword>
<keyword evidence="8 10" id="KW-0131">Cell cycle</keyword>
<dbReference type="Proteomes" id="UP001161405">
    <property type="component" value="Unassembled WGS sequence"/>
</dbReference>
<evidence type="ECO:0000256" key="8">
    <source>
        <dbReference type="ARBA" id="ARBA00023306"/>
    </source>
</evidence>
<dbReference type="Gene3D" id="3.40.50.2000">
    <property type="entry name" value="Glycogen Phosphorylase B"/>
    <property type="match status" value="2"/>
</dbReference>
<evidence type="ECO:0000256" key="3">
    <source>
        <dbReference type="ARBA" id="ARBA00022676"/>
    </source>
</evidence>
<comment type="function">
    <text evidence="10">Cell wall formation. Catalyzes the transfer of a GlcNAc subunit on undecaprenyl-pyrophosphoryl-MurNAc-pentapeptide (lipid intermediate I) to form undecaprenyl-pyrophosphoryl-MurNAc-(pentapeptide)GlcNAc (lipid intermediate II).</text>
</comment>
<evidence type="ECO:0000256" key="1">
    <source>
        <dbReference type="ARBA" id="ARBA00022475"/>
    </source>
</evidence>
<evidence type="ECO:0000256" key="9">
    <source>
        <dbReference type="ARBA" id="ARBA00023316"/>
    </source>
</evidence>
<organism evidence="13 14">
    <name type="scientific">Maritalea porphyrae</name>
    <dbReference type="NCBI Taxonomy" id="880732"/>
    <lineage>
        <taxon>Bacteria</taxon>
        <taxon>Pseudomonadati</taxon>
        <taxon>Pseudomonadota</taxon>
        <taxon>Alphaproteobacteria</taxon>
        <taxon>Hyphomicrobiales</taxon>
        <taxon>Devosiaceae</taxon>
        <taxon>Maritalea</taxon>
    </lineage>
</organism>
<dbReference type="RefSeq" id="WP_284366122.1">
    <property type="nucleotide sequence ID" value="NZ_BSNI01000002.1"/>
</dbReference>
<dbReference type="EMBL" id="BSNI01000002">
    <property type="protein sequence ID" value="GLQ18972.1"/>
    <property type="molecule type" value="Genomic_DNA"/>
</dbReference>
<comment type="pathway">
    <text evidence="10">Cell wall biogenesis; peptidoglycan biosynthesis.</text>
</comment>
<keyword evidence="3 10" id="KW-0328">Glycosyltransferase</keyword>
<gene>
    <name evidence="10 13" type="primary">murG</name>
    <name evidence="13" type="ORF">GCM10007879_32210</name>
</gene>
<feature type="binding site" evidence="10">
    <location>
        <position position="293"/>
    </location>
    <ligand>
        <name>UDP-N-acetyl-alpha-D-glucosamine</name>
        <dbReference type="ChEBI" id="CHEBI:57705"/>
    </ligand>
</feature>
<evidence type="ECO:0000256" key="6">
    <source>
        <dbReference type="ARBA" id="ARBA00022984"/>
    </source>
</evidence>
<dbReference type="PANTHER" id="PTHR21015">
    <property type="entry name" value="UDP-N-ACETYLGLUCOSAMINE--N-ACETYLMURAMYL-(PENTAPEPTIDE) PYROPHOSPHORYL-UNDECAPRENOL N-ACETYLGLUCOSAMINE TRANSFERASE 1"/>
    <property type="match status" value="1"/>
</dbReference>
<dbReference type="CDD" id="cd03785">
    <property type="entry name" value="GT28_MurG"/>
    <property type="match status" value="1"/>
</dbReference>
<name>A0ABQ5UV44_9HYPH</name>
<reference evidence="13" key="1">
    <citation type="journal article" date="2014" name="Int. J. Syst. Evol. Microbiol.">
        <title>Complete genome of a new Firmicutes species belonging to the dominant human colonic microbiota ('Ruminococcus bicirculans') reveals two chromosomes and a selective capacity to utilize plant glucans.</title>
        <authorList>
            <consortium name="NISC Comparative Sequencing Program"/>
            <person name="Wegmann U."/>
            <person name="Louis P."/>
            <person name="Goesmann A."/>
            <person name="Henrissat B."/>
            <person name="Duncan S.H."/>
            <person name="Flint H.J."/>
        </authorList>
    </citation>
    <scope>NUCLEOTIDE SEQUENCE</scope>
    <source>
        <strain evidence="13">NBRC 107169</strain>
    </source>
</reference>
<dbReference type="SUPFAM" id="SSF53756">
    <property type="entry name" value="UDP-Glycosyltransferase/glycogen phosphorylase"/>
    <property type="match status" value="1"/>
</dbReference>
<evidence type="ECO:0000256" key="7">
    <source>
        <dbReference type="ARBA" id="ARBA00023136"/>
    </source>
</evidence>
<dbReference type="Pfam" id="PF03033">
    <property type="entry name" value="Glyco_transf_28"/>
    <property type="match status" value="1"/>
</dbReference>
<feature type="binding site" evidence="10">
    <location>
        <position position="164"/>
    </location>
    <ligand>
        <name>UDP-N-acetyl-alpha-D-glucosamine</name>
        <dbReference type="ChEBI" id="CHEBI:57705"/>
    </ligand>
</feature>
<keyword evidence="5 10" id="KW-0133">Cell shape</keyword>
<dbReference type="GO" id="GO:0016740">
    <property type="term" value="F:transferase activity"/>
    <property type="evidence" value="ECO:0007669"/>
    <property type="project" value="UniProtKB-KW"/>
</dbReference>
<dbReference type="PANTHER" id="PTHR21015:SF22">
    <property type="entry name" value="GLYCOSYLTRANSFERASE"/>
    <property type="match status" value="1"/>
</dbReference>
<keyword evidence="14" id="KW-1185">Reference proteome</keyword>
<evidence type="ECO:0000256" key="5">
    <source>
        <dbReference type="ARBA" id="ARBA00022960"/>
    </source>
</evidence>
<feature type="domain" description="Glycosyl transferase family 28 C-terminal" evidence="12">
    <location>
        <begin position="186"/>
        <end position="351"/>
    </location>
</feature>